<feature type="domain" description="MYND-type" evidence="4">
    <location>
        <begin position="9"/>
        <end position="56"/>
    </location>
</feature>
<evidence type="ECO:0000313" key="5">
    <source>
        <dbReference type="EMBL" id="KAK5163939.1"/>
    </source>
</evidence>
<reference evidence="5 6" key="1">
    <citation type="submission" date="2023-08" db="EMBL/GenBank/DDBJ databases">
        <title>Black Yeasts Isolated from many extreme environments.</title>
        <authorList>
            <person name="Coleine C."/>
            <person name="Stajich J.E."/>
            <person name="Selbmann L."/>
        </authorList>
    </citation>
    <scope>NUCLEOTIDE SEQUENCE [LARGE SCALE GENOMIC DNA]</scope>
    <source>
        <strain evidence="5 6">CCFEE 5935</strain>
    </source>
</reference>
<protein>
    <recommendedName>
        <fullName evidence="4">MYND-type domain-containing protein</fullName>
    </recommendedName>
</protein>
<dbReference type="SUPFAM" id="SSF144232">
    <property type="entry name" value="HIT/MYND zinc finger-like"/>
    <property type="match status" value="1"/>
</dbReference>
<dbReference type="Proteomes" id="UP001337655">
    <property type="component" value="Unassembled WGS sequence"/>
</dbReference>
<dbReference type="GO" id="GO:0008270">
    <property type="term" value="F:zinc ion binding"/>
    <property type="evidence" value="ECO:0007669"/>
    <property type="project" value="UniProtKB-KW"/>
</dbReference>
<keyword evidence="6" id="KW-1185">Reference proteome</keyword>
<evidence type="ECO:0000256" key="3">
    <source>
        <dbReference type="ARBA" id="ARBA00022833"/>
    </source>
</evidence>
<evidence type="ECO:0000259" key="4">
    <source>
        <dbReference type="Pfam" id="PF01753"/>
    </source>
</evidence>
<dbReference type="EMBL" id="JAVRRT010000022">
    <property type="protein sequence ID" value="KAK5163939.1"/>
    <property type="molecule type" value="Genomic_DNA"/>
</dbReference>
<dbReference type="Pfam" id="PF01753">
    <property type="entry name" value="zf-MYND"/>
    <property type="match status" value="1"/>
</dbReference>
<evidence type="ECO:0000256" key="1">
    <source>
        <dbReference type="ARBA" id="ARBA00022723"/>
    </source>
</evidence>
<dbReference type="AlphaFoldDB" id="A0AAV9NZM2"/>
<dbReference type="Gene3D" id="6.10.140.2220">
    <property type="match status" value="1"/>
</dbReference>
<dbReference type="GeneID" id="89931663"/>
<accession>A0AAV9NZM2</accession>
<sequence length="300" mass="33504">MASNSAGTCEPCGTPTSRRCSKCNEGLDAEGLSTNPTYYCATDCQTNDRPTHRSNCQSANARKQLYRGAQFLQDVFCAFREVAYDINIADIKEVDGKLHVCVSLKNFTAPTFFPFPNHLVRNKDDKKAILTLLSCTDALATMAELVRMCFDGLCEPTMGISEVDAPVSTEKHHYALRQLADEIEDSESTHSIMQITLIDGRNYVLDLAGAQYAQWRPVRPWDEWSSTYCLGETHYALLGSEAKRLEAINSGTIPRGPNTDHPLTTFEFHASKLFLIIVDDWEKSNNTSLVATLNKKLPEY</sequence>
<dbReference type="InterPro" id="IPR002893">
    <property type="entry name" value="Znf_MYND"/>
</dbReference>
<gene>
    <name evidence="5" type="ORF">LTR77_010334</name>
</gene>
<organism evidence="5 6">
    <name type="scientific">Saxophila tyrrhenica</name>
    <dbReference type="NCBI Taxonomy" id="1690608"/>
    <lineage>
        <taxon>Eukaryota</taxon>
        <taxon>Fungi</taxon>
        <taxon>Dikarya</taxon>
        <taxon>Ascomycota</taxon>
        <taxon>Pezizomycotina</taxon>
        <taxon>Dothideomycetes</taxon>
        <taxon>Dothideomycetidae</taxon>
        <taxon>Mycosphaerellales</taxon>
        <taxon>Extremaceae</taxon>
        <taxon>Saxophila</taxon>
    </lineage>
</organism>
<keyword evidence="1" id="KW-0479">Metal-binding</keyword>
<proteinExistence type="predicted"/>
<name>A0AAV9NZM2_9PEZI</name>
<evidence type="ECO:0000313" key="6">
    <source>
        <dbReference type="Proteomes" id="UP001337655"/>
    </source>
</evidence>
<keyword evidence="3" id="KW-0862">Zinc</keyword>
<dbReference type="RefSeq" id="XP_064654303.1">
    <property type="nucleotide sequence ID" value="XM_064807556.1"/>
</dbReference>
<evidence type="ECO:0000256" key="2">
    <source>
        <dbReference type="ARBA" id="ARBA00022771"/>
    </source>
</evidence>
<comment type="caution">
    <text evidence="5">The sequence shown here is derived from an EMBL/GenBank/DDBJ whole genome shotgun (WGS) entry which is preliminary data.</text>
</comment>
<keyword evidence="2" id="KW-0863">Zinc-finger</keyword>